<sequence length="140" mass="16306">MSYDQNPSVGRYQYVYNQRASLNLDGGFKSSDGPDFFLADYRIRPQRMMKIAIDGNLRVYSFIEHLTRKEWQVQWQIVSRSCRVHGICETNSLCTYSQDVGRRCICLHGYKMVNFEDWSYGCAPEFEGCSPDNEGFIKLT</sequence>
<evidence type="ECO:0000256" key="1">
    <source>
        <dbReference type="ARBA" id="ARBA00004167"/>
    </source>
</evidence>
<evidence type="ECO:0000256" key="4">
    <source>
        <dbReference type="ARBA" id="ARBA00022989"/>
    </source>
</evidence>
<dbReference type="PANTHER" id="PTHR47974:SF3">
    <property type="entry name" value="RECEPTOR-LIKE SERINE_THREONINE-PROTEIN KINASE"/>
    <property type="match status" value="1"/>
</dbReference>
<keyword evidence="6" id="KW-1015">Disulfide bond</keyword>
<reference evidence="8" key="1">
    <citation type="submission" date="2023-04" db="EMBL/GenBank/DDBJ databases">
        <authorList>
            <person name="Vijverberg K."/>
            <person name="Xiong W."/>
            <person name="Schranz E."/>
        </authorList>
    </citation>
    <scope>NUCLEOTIDE SEQUENCE</scope>
</reference>
<dbReference type="GO" id="GO:0048544">
    <property type="term" value="P:recognition of pollen"/>
    <property type="evidence" value="ECO:0007669"/>
    <property type="project" value="InterPro"/>
</dbReference>
<comment type="subcellular location">
    <subcellularLocation>
        <location evidence="1">Membrane</location>
        <topology evidence="1">Single-pass membrane protein</topology>
    </subcellularLocation>
</comment>
<evidence type="ECO:0000256" key="2">
    <source>
        <dbReference type="ARBA" id="ARBA00022692"/>
    </source>
</evidence>
<gene>
    <name evidence="8" type="ORF">LSALG_LOCUS30918</name>
</gene>
<proteinExistence type="predicted"/>
<name>A0AA36EFN9_LACSI</name>
<keyword evidence="2" id="KW-0812">Transmembrane</keyword>
<dbReference type="PANTHER" id="PTHR47974">
    <property type="entry name" value="OS07G0415500 PROTEIN"/>
    <property type="match status" value="1"/>
</dbReference>
<evidence type="ECO:0000313" key="9">
    <source>
        <dbReference type="Proteomes" id="UP001177003"/>
    </source>
</evidence>
<evidence type="ECO:0000259" key="7">
    <source>
        <dbReference type="Pfam" id="PF00954"/>
    </source>
</evidence>
<organism evidence="8 9">
    <name type="scientific">Lactuca saligna</name>
    <name type="common">Willowleaf lettuce</name>
    <dbReference type="NCBI Taxonomy" id="75948"/>
    <lineage>
        <taxon>Eukaryota</taxon>
        <taxon>Viridiplantae</taxon>
        <taxon>Streptophyta</taxon>
        <taxon>Embryophyta</taxon>
        <taxon>Tracheophyta</taxon>
        <taxon>Spermatophyta</taxon>
        <taxon>Magnoliopsida</taxon>
        <taxon>eudicotyledons</taxon>
        <taxon>Gunneridae</taxon>
        <taxon>Pentapetalae</taxon>
        <taxon>asterids</taxon>
        <taxon>campanulids</taxon>
        <taxon>Asterales</taxon>
        <taxon>Asteraceae</taxon>
        <taxon>Cichorioideae</taxon>
        <taxon>Cichorieae</taxon>
        <taxon>Lactucinae</taxon>
        <taxon>Lactuca</taxon>
    </lineage>
</organism>
<keyword evidence="4" id="KW-1133">Transmembrane helix</keyword>
<dbReference type="AlphaFoldDB" id="A0AA36EFN9"/>
<keyword evidence="3" id="KW-0732">Signal</keyword>
<dbReference type="EMBL" id="OX465082">
    <property type="protein sequence ID" value="CAI9291805.1"/>
    <property type="molecule type" value="Genomic_DNA"/>
</dbReference>
<evidence type="ECO:0000313" key="8">
    <source>
        <dbReference type="EMBL" id="CAI9291805.1"/>
    </source>
</evidence>
<evidence type="ECO:0000256" key="5">
    <source>
        <dbReference type="ARBA" id="ARBA00023136"/>
    </source>
</evidence>
<dbReference type="GO" id="GO:0016020">
    <property type="term" value="C:membrane"/>
    <property type="evidence" value="ECO:0007669"/>
    <property type="project" value="UniProtKB-SubCell"/>
</dbReference>
<feature type="domain" description="S-locus glycoprotein" evidence="7">
    <location>
        <begin position="44"/>
        <end position="112"/>
    </location>
</feature>
<dbReference type="InterPro" id="IPR000858">
    <property type="entry name" value="S_locus_glycoprot_dom"/>
</dbReference>
<evidence type="ECO:0000256" key="6">
    <source>
        <dbReference type="ARBA" id="ARBA00023157"/>
    </source>
</evidence>
<keyword evidence="9" id="KW-1185">Reference proteome</keyword>
<dbReference type="Proteomes" id="UP001177003">
    <property type="component" value="Chromosome 6"/>
</dbReference>
<dbReference type="Pfam" id="PF00954">
    <property type="entry name" value="S_locus_glycop"/>
    <property type="match status" value="1"/>
</dbReference>
<evidence type="ECO:0000256" key="3">
    <source>
        <dbReference type="ARBA" id="ARBA00022729"/>
    </source>
</evidence>
<protein>
    <recommendedName>
        <fullName evidence="7">S-locus glycoprotein domain-containing protein</fullName>
    </recommendedName>
</protein>
<keyword evidence="5" id="KW-0472">Membrane</keyword>
<accession>A0AA36EFN9</accession>